<dbReference type="EMBL" id="GGEC01075075">
    <property type="protein sequence ID" value="MBX55559.1"/>
    <property type="molecule type" value="Transcribed_RNA"/>
</dbReference>
<name>A0A2P2PLR0_RHIMU</name>
<protein>
    <submittedName>
        <fullName evidence="1">Uncharacterized protein</fullName>
    </submittedName>
</protein>
<organism evidence="1">
    <name type="scientific">Rhizophora mucronata</name>
    <name type="common">Asiatic mangrove</name>
    <dbReference type="NCBI Taxonomy" id="61149"/>
    <lineage>
        <taxon>Eukaryota</taxon>
        <taxon>Viridiplantae</taxon>
        <taxon>Streptophyta</taxon>
        <taxon>Embryophyta</taxon>
        <taxon>Tracheophyta</taxon>
        <taxon>Spermatophyta</taxon>
        <taxon>Magnoliopsida</taxon>
        <taxon>eudicotyledons</taxon>
        <taxon>Gunneridae</taxon>
        <taxon>Pentapetalae</taxon>
        <taxon>rosids</taxon>
        <taxon>fabids</taxon>
        <taxon>Malpighiales</taxon>
        <taxon>Rhizophoraceae</taxon>
        <taxon>Rhizophora</taxon>
    </lineage>
</organism>
<evidence type="ECO:0000313" key="1">
    <source>
        <dbReference type="EMBL" id="MBX55559.1"/>
    </source>
</evidence>
<proteinExistence type="predicted"/>
<reference evidence="1" key="1">
    <citation type="submission" date="2018-02" db="EMBL/GenBank/DDBJ databases">
        <title>Rhizophora mucronata_Transcriptome.</title>
        <authorList>
            <person name="Meera S.P."/>
            <person name="Sreeshan A."/>
            <person name="Augustine A."/>
        </authorList>
    </citation>
    <scope>NUCLEOTIDE SEQUENCE</scope>
    <source>
        <tissue evidence="1">Leaf</tissue>
    </source>
</reference>
<sequence length="46" mass="5218">MAHTFSIPIAQKKDNLVHETTTLWGLGRVKCNSHHTKNAKIIMSCR</sequence>
<accession>A0A2P2PLR0</accession>
<dbReference type="AlphaFoldDB" id="A0A2P2PLR0"/>